<proteinExistence type="predicted"/>
<dbReference type="GO" id="GO:0005615">
    <property type="term" value="C:extracellular space"/>
    <property type="evidence" value="ECO:0007669"/>
    <property type="project" value="TreeGrafter"/>
</dbReference>
<dbReference type="PANTHER" id="PTHR12312:SF16">
    <property type="entry name" value="TWISTED GASTRULATION PROTEIN HOMOLOG 1-A-RELATED"/>
    <property type="match status" value="1"/>
</dbReference>
<dbReference type="GO" id="GO:0030510">
    <property type="term" value="P:regulation of BMP signaling pathway"/>
    <property type="evidence" value="ECO:0007669"/>
    <property type="project" value="TreeGrafter"/>
</dbReference>
<evidence type="ECO:0000313" key="3">
    <source>
        <dbReference type="EMBL" id="RWS00696.1"/>
    </source>
</evidence>
<dbReference type="Proteomes" id="UP000285301">
    <property type="component" value="Unassembled WGS sequence"/>
</dbReference>
<evidence type="ECO:0000259" key="2">
    <source>
        <dbReference type="Pfam" id="PF04668"/>
    </source>
</evidence>
<evidence type="ECO:0000256" key="1">
    <source>
        <dbReference type="SAM" id="MobiDB-lite"/>
    </source>
</evidence>
<feature type="region of interest" description="Disordered" evidence="1">
    <location>
        <begin position="167"/>
        <end position="229"/>
    </location>
</feature>
<dbReference type="EMBL" id="NCKU01008143">
    <property type="protein sequence ID" value="RWS02110.1"/>
    <property type="molecule type" value="Genomic_DNA"/>
</dbReference>
<organism evidence="4 6">
    <name type="scientific">Dinothrombium tinctorium</name>
    <dbReference type="NCBI Taxonomy" id="1965070"/>
    <lineage>
        <taxon>Eukaryota</taxon>
        <taxon>Metazoa</taxon>
        <taxon>Ecdysozoa</taxon>
        <taxon>Arthropoda</taxon>
        <taxon>Chelicerata</taxon>
        <taxon>Arachnida</taxon>
        <taxon>Acari</taxon>
        <taxon>Acariformes</taxon>
        <taxon>Trombidiformes</taxon>
        <taxon>Prostigmata</taxon>
        <taxon>Anystina</taxon>
        <taxon>Parasitengona</taxon>
        <taxon>Trombidioidea</taxon>
        <taxon>Trombidiidae</taxon>
        <taxon>Dinothrombium</taxon>
    </lineage>
</organism>
<evidence type="ECO:0000313" key="6">
    <source>
        <dbReference type="Proteomes" id="UP000285301"/>
    </source>
</evidence>
<dbReference type="OrthoDB" id="10037323at2759"/>
<dbReference type="EMBL" id="NCKU01010699">
    <property type="protein sequence ID" value="RWS00700.1"/>
    <property type="molecule type" value="Genomic_DNA"/>
</dbReference>
<dbReference type="InterPro" id="IPR057726">
    <property type="entry name" value="Tsg_C"/>
</dbReference>
<comment type="caution">
    <text evidence="4">The sequence shown here is derived from an EMBL/GenBank/DDBJ whole genome shotgun (WGS) entry which is preliminary data.</text>
</comment>
<dbReference type="STRING" id="1965070.A0A3S3NS24"/>
<dbReference type="Pfam" id="PF04668">
    <property type="entry name" value="Tsg"/>
    <property type="match status" value="1"/>
</dbReference>
<feature type="compositionally biased region" description="Basic and acidic residues" evidence="1">
    <location>
        <begin position="182"/>
        <end position="218"/>
    </location>
</feature>
<name>A0A3S3NS24_9ACAR</name>
<feature type="non-terminal residue" evidence="4">
    <location>
        <position position="1"/>
    </location>
</feature>
<gene>
    <name evidence="5" type="ORF">B4U79_02719</name>
    <name evidence="4" type="ORF">B4U79_04708</name>
    <name evidence="3" type="ORF">B4U79_06564</name>
</gene>
<dbReference type="InterPro" id="IPR006761">
    <property type="entry name" value="Tsg"/>
</dbReference>
<evidence type="ECO:0000313" key="4">
    <source>
        <dbReference type="EMBL" id="RWS00700.1"/>
    </source>
</evidence>
<dbReference type="EMBL" id="NCKU01010714">
    <property type="protein sequence ID" value="RWS00696.1"/>
    <property type="molecule type" value="Genomic_DNA"/>
</dbReference>
<sequence>VFSEECSASNDTDSELSSKSHVESLSDPSPDLFGVLTEDKDRFLRWTSYTFPVQISFITSVGSDPKEIKFGAGTKVTMRTDGIDQEEDIQASKEYLITDVNCTVAYMSQCMSWNKCKSSCRSMGASSYRWFHDGCCECVGSNCINYGINESRCLECPLKDSSLDSEMSLEESQNSEVNEEYEVSHHEDEHHSINDVKKPDQKQNDIHKIEETNDKESDIQNSVPKKPSL</sequence>
<reference evidence="4" key="2">
    <citation type="submission" date="2018-11" db="EMBL/GenBank/DDBJ databases">
        <title>Trombidioid mite genomics.</title>
        <authorList>
            <person name="Dong X."/>
        </authorList>
    </citation>
    <scope>NUCLEOTIDE SEQUENCE</scope>
    <source>
        <strain evidence="4">UoL-WK</strain>
    </source>
</reference>
<keyword evidence="6" id="KW-1185">Reference proteome</keyword>
<dbReference type="AlphaFoldDB" id="A0A3S3NS24"/>
<dbReference type="PANTHER" id="PTHR12312">
    <property type="entry name" value="TWISTED GASTRULATION PROTEIN HOMOLOG 1-A-RELATED"/>
    <property type="match status" value="1"/>
</dbReference>
<evidence type="ECO:0000313" key="5">
    <source>
        <dbReference type="EMBL" id="RWS02110.1"/>
    </source>
</evidence>
<reference evidence="4 6" key="1">
    <citation type="journal article" date="2018" name="Gigascience">
        <title>Genomes of trombidid mites reveal novel predicted allergens and laterally-transferred genes associated with secondary metabolism.</title>
        <authorList>
            <person name="Dong X."/>
            <person name="Chaisiri K."/>
            <person name="Xia D."/>
            <person name="Armstrong S.D."/>
            <person name="Fang Y."/>
            <person name="Donnelly M.J."/>
            <person name="Kadowaki T."/>
            <person name="McGarry J.W."/>
            <person name="Darby A.C."/>
            <person name="Makepeace B.L."/>
        </authorList>
    </citation>
    <scope>NUCLEOTIDE SEQUENCE [LARGE SCALE GENOMIC DNA]</scope>
    <source>
        <strain evidence="4">UoL-WK</strain>
    </source>
</reference>
<feature type="domain" description="Tsg C-terminal" evidence="2">
    <location>
        <begin position="16"/>
        <end position="157"/>
    </location>
</feature>
<accession>A0A3S3NS24</accession>
<feature type="region of interest" description="Disordered" evidence="1">
    <location>
        <begin position="1"/>
        <end position="27"/>
    </location>
</feature>
<protein>
    <submittedName>
        <fullName evidence="4">Protein twisted gastrulation-like protein</fullName>
    </submittedName>
</protein>
<feature type="compositionally biased region" description="Polar residues" evidence="1">
    <location>
        <begin position="1"/>
        <end position="15"/>
    </location>
</feature>